<feature type="compositionally biased region" description="Basic and acidic residues" evidence="1">
    <location>
        <begin position="1"/>
        <end position="18"/>
    </location>
</feature>
<dbReference type="Gramene" id="KGN47687">
    <property type="protein sequence ID" value="KGN47687"/>
    <property type="gene ID" value="Csa_6G376280"/>
</dbReference>
<evidence type="ECO:0000313" key="2">
    <source>
        <dbReference type="EMBL" id="KGN47687.1"/>
    </source>
</evidence>
<protein>
    <submittedName>
        <fullName evidence="2">Uncharacterized protein</fullName>
    </submittedName>
</protein>
<keyword evidence="3" id="KW-1185">Reference proteome</keyword>
<sequence length="69" mass="8135">MFHPRERPEVRKEVVGDPKEEEDSTQNESDSNSVMDRPRRVKLHGQEKGEIFTKEDHKEAKKTTMEIKV</sequence>
<accession>A0A0A0KH11</accession>
<gene>
    <name evidence="2" type="ORF">Csa_6G376280</name>
</gene>
<proteinExistence type="predicted"/>
<organism evidence="2 3">
    <name type="scientific">Cucumis sativus</name>
    <name type="common">Cucumber</name>
    <dbReference type="NCBI Taxonomy" id="3659"/>
    <lineage>
        <taxon>Eukaryota</taxon>
        <taxon>Viridiplantae</taxon>
        <taxon>Streptophyta</taxon>
        <taxon>Embryophyta</taxon>
        <taxon>Tracheophyta</taxon>
        <taxon>Spermatophyta</taxon>
        <taxon>Magnoliopsida</taxon>
        <taxon>eudicotyledons</taxon>
        <taxon>Gunneridae</taxon>
        <taxon>Pentapetalae</taxon>
        <taxon>rosids</taxon>
        <taxon>fabids</taxon>
        <taxon>Cucurbitales</taxon>
        <taxon>Cucurbitaceae</taxon>
        <taxon>Benincaseae</taxon>
        <taxon>Cucumis</taxon>
    </lineage>
</organism>
<dbReference type="EMBL" id="CM002927">
    <property type="protein sequence ID" value="KGN47687.1"/>
    <property type="molecule type" value="Genomic_DNA"/>
</dbReference>
<feature type="compositionally biased region" description="Basic and acidic residues" evidence="1">
    <location>
        <begin position="44"/>
        <end position="69"/>
    </location>
</feature>
<name>A0A0A0KH11_CUCSA</name>
<reference evidence="2 3" key="2">
    <citation type="journal article" date="2009" name="PLoS ONE">
        <title>An integrated genetic and cytogenetic map of the cucumber genome.</title>
        <authorList>
            <person name="Ren Y."/>
            <person name="Zhang Z."/>
            <person name="Liu J."/>
            <person name="Staub J.E."/>
            <person name="Han Y."/>
            <person name="Cheng Z."/>
            <person name="Li X."/>
            <person name="Lu J."/>
            <person name="Miao H."/>
            <person name="Kang H."/>
            <person name="Xie B."/>
            <person name="Gu X."/>
            <person name="Wang X."/>
            <person name="Du Y."/>
            <person name="Jin W."/>
            <person name="Huang S."/>
        </authorList>
    </citation>
    <scope>NUCLEOTIDE SEQUENCE [LARGE SCALE GENOMIC DNA]</scope>
    <source>
        <strain evidence="3">cv. 9930</strain>
    </source>
</reference>
<evidence type="ECO:0000256" key="1">
    <source>
        <dbReference type="SAM" id="MobiDB-lite"/>
    </source>
</evidence>
<dbReference type="Proteomes" id="UP000029981">
    <property type="component" value="Chromosome 6"/>
</dbReference>
<dbReference type="AlphaFoldDB" id="A0A0A0KH11"/>
<evidence type="ECO:0000313" key="3">
    <source>
        <dbReference type="Proteomes" id="UP000029981"/>
    </source>
</evidence>
<reference evidence="2 3" key="4">
    <citation type="journal article" date="2011" name="BMC Genomics">
        <title>RNA-Seq improves annotation of protein-coding genes in the cucumber genome.</title>
        <authorList>
            <person name="Li Z."/>
            <person name="Zhang Z."/>
            <person name="Yan P."/>
            <person name="Huang S."/>
            <person name="Fei Z."/>
            <person name="Lin K."/>
        </authorList>
    </citation>
    <scope>NUCLEOTIDE SEQUENCE [LARGE SCALE GENOMIC DNA]</scope>
    <source>
        <strain evidence="3">cv. 9930</strain>
    </source>
</reference>
<feature type="region of interest" description="Disordered" evidence="1">
    <location>
        <begin position="1"/>
        <end position="69"/>
    </location>
</feature>
<reference evidence="2 3" key="3">
    <citation type="journal article" date="2010" name="BMC Genomics">
        <title>Transcriptome sequencing and comparative analysis of cucumber flowers with different sex types.</title>
        <authorList>
            <person name="Guo S."/>
            <person name="Zheng Y."/>
            <person name="Joung J.G."/>
            <person name="Liu S."/>
            <person name="Zhang Z."/>
            <person name="Crasta O.R."/>
            <person name="Sobral B.W."/>
            <person name="Xu Y."/>
            <person name="Huang S."/>
            <person name="Fei Z."/>
        </authorList>
    </citation>
    <scope>NUCLEOTIDE SEQUENCE [LARGE SCALE GENOMIC DNA]</scope>
    <source>
        <strain evidence="3">cv. 9930</strain>
    </source>
</reference>
<reference evidence="2 3" key="1">
    <citation type="journal article" date="2009" name="Nat. Genet.">
        <title>The genome of the cucumber, Cucumis sativus L.</title>
        <authorList>
            <person name="Huang S."/>
            <person name="Li R."/>
            <person name="Zhang Z."/>
            <person name="Li L."/>
            <person name="Gu X."/>
            <person name="Fan W."/>
            <person name="Lucas W.J."/>
            <person name="Wang X."/>
            <person name="Xie B."/>
            <person name="Ni P."/>
            <person name="Ren Y."/>
            <person name="Zhu H."/>
            <person name="Li J."/>
            <person name="Lin K."/>
            <person name="Jin W."/>
            <person name="Fei Z."/>
            <person name="Li G."/>
            <person name="Staub J."/>
            <person name="Kilian A."/>
            <person name="van der Vossen E.A."/>
            <person name="Wu Y."/>
            <person name="Guo J."/>
            <person name="He J."/>
            <person name="Jia Z."/>
            <person name="Ren Y."/>
            <person name="Tian G."/>
            <person name="Lu Y."/>
            <person name="Ruan J."/>
            <person name="Qian W."/>
            <person name="Wang M."/>
            <person name="Huang Q."/>
            <person name="Li B."/>
            <person name="Xuan Z."/>
            <person name="Cao J."/>
            <person name="Asan"/>
            <person name="Wu Z."/>
            <person name="Zhang J."/>
            <person name="Cai Q."/>
            <person name="Bai Y."/>
            <person name="Zhao B."/>
            <person name="Han Y."/>
            <person name="Li Y."/>
            <person name="Li X."/>
            <person name="Wang S."/>
            <person name="Shi Q."/>
            <person name="Liu S."/>
            <person name="Cho W.K."/>
            <person name="Kim J.Y."/>
            <person name="Xu Y."/>
            <person name="Heller-Uszynska K."/>
            <person name="Miao H."/>
            <person name="Cheng Z."/>
            <person name="Zhang S."/>
            <person name="Wu J."/>
            <person name="Yang Y."/>
            <person name="Kang H."/>
            <person name="Li M."/>
            <person name="Liang H."/>
            <person name="Ren X."/>
            <person name="Shi Z."/>
            <person name="Wen M."/>
            <person name="Jian M."/>
            <person name="Yang H."/>
            <person name="Zhang G."/>
            <person name="Yang Z."/>
            <person name="Chen R."/>
            <person name="Liu S."/>
            <person name="Li J."/>
            <person name="Ma L."/>
            <person name="Liu H."/>
            <person name="Zhou Y."/>
            <person name="Zhao J."/>
            <person name="Fang X."/>
            <person name="Li G."/>
            <person name="Fang L."/>
            <person name="Li Y."/>
            <person name="Liu D."/>
            <person name="Zheng H."/>
            <person name="Zhang Y."/>
            <person name="Qin N."/>
            <person name="Li Z."/>
            <person name="Yang G."/>
            <person name="Yang S."/>
            <person name="Bolund L."/>
            <person name="Kristiansen K."/>
            <person name="Zheng H."/>
            <person name="Li S."/>
            <person name="Zhang X."/>
            <person name="Yang H."/>
            <person name="Wang J."/>
            <person name="Sun R."/>
            <person name="Zhang B."/>
            <person name="Jiang S."/>
            <person name="Wang J."/>
            <person name="Du Y."/>
            <person name="Li S."/>
        </authorList>
    </citation>
    <scope>NUCLEOTIDE SEQUENCE [LARGE SCALE GENOMIC DNA]</scope>
    <source>
        <strain evidence="3">cv. 9930</strain>
    </source>
</reference>